<evidence type="ECO:0000313" key="1">
    <source>
        <dbReference type="EMBL" id="GAG86718.1"/>
    </source>
</evidence>
<dbReference type="EMBL" id="BART01012898">
    <property type="protein sequence ID" value="GAG86718.1"/>
    <property type="molecule type" value="Genomic_DNA"/>
</dbReference>
<proteinExistence type="predicted"/>
<gene>
    <name evidence="1" type="ORF">S01H4_26665</name>
</gene>
<sequence>MKVEKQGYLTVKSKDVCEEIVPEVNYSVFDEWAEPKIKRIRNWKRLPDACFIPEGGDYYIHVHDDYDDAACERTYDLRIEFLDEMDQFEPNDDFKQAKTINRGDKISVAIFPTGDRDYYKIKISEGNKIKFLAKDFSDVVPEIKLYVLSEKDPNKLEDFSDWKKCPAEFDVNVGQEYFVLLHDDYDDASSPKPFEIMVE</sequence>
<organism evidence="1">
    <name type="scientific">marine sediment metagenome</name>
    <dbReference type="NCBI Taxonomy" id="412755"/>
    <lineage>
        <taxon>unclassified sequences</taxon>
        <taxon>metagenomes</taxon>
        <taxon>ecological metagenomes</taxon>
    </lineage>
</organism>
<accession>X1BRC4</accession>
<protein>
    <submittedName>
        <fullName evidence="1">Uncharacterized protein</fullName>
    </submittedName>
</protein>
<dbReference type="Gene3D" id="2.60.120.380">
    <property type="match status" value="1"/>
</dbReference>
<reference evidence="1" key="1">
    <citation type="journal article" date="2014" name="Front. Microbiol.">
        <title>High frequency of phylogenetically diverse reductive dehalogenase-homologous genes in deep subseafloor sedimentary metagenomes.</title>
        <authorList>
            <person name="Kawai M."/>
            <person name="Futagami T."/>
            <person name="Toyoda A."/>
            <person name="Takaki Y."/>
            <person name="Nishi S."/>
            <person name="Hori S."/>
            <person name="Arai W."/>
            <person name="Tsubouchi T."/>
            <person name="Morono Y."/>
            <person name="Uchiyama I."/>
            <person name="Ito T."/>
            <person name="Fujiyama A."/>
            <person name="Inagaki F."/>
            <person name="Takami H."/>
        </authorList>
    </citation>
    <scope>NUCLEOTIDE SEQUENCE</scope>
    <source>
        <strain evidence="1">Expedition CK06-06</strain>
    </source>
</reference>
<comment type="caution">
    <text evidence="1">The sequence shown here is derived from an EMBL/GenBank/DDBJ whole genome shotgun (WGS) entry which is preliminary data.</text>
</comment>
<dbReference type="AlphaFoldDB" id="X1BRC4"/>
<name>X1BRC4_9ZZZZ</name>
<dbReference type="SUPFAM" id="SSF89260">
    <property type="entry name" value="Collagen-binding domain"/>
    <property type="match status" value="1"/>
</dbReference>